<accession>X0RES6</accession>
<gene>
    <name evidence="6" type="ORF">RW1_093_00270</name>
</gene>
<evidence type="ECO:0000259" key="5">
    <source>
        <dbReference type="PROSITE" id="PS50977"/>
    </source>
</evidence>
<dbReference type="PANTHER" id="PTHR30055:SF234">
    <property type="entry name" value="HTH-TYPE TRANSCRIPTIONAL REGULATOR BETI"/>
    <property type="match status" value="1"/>
</dbReference>
<organism evidence="6 7">
    <name type="scientific">Rhodococcus wratislaviensis NBRC 100605</name>
    <dbReference type="NCBI Taxonomy" id="1219028"/>
    <lineage>
        <taxon>Bacteria</taxon>
        <taxon>Bacillati</taxon>
        <taxon>Actinomycetota</taxon>
        <taxon>Actinomycetes</taxon>
        <taxon>Mycobacteriales</taxon>
        <taxon>Nocardiaceae</taxon>
        <taxon>Rhodococcus</taxon>
    </lineage>
</organism>
<sequence>MPTSAPNAIGGRPVKRASTRSKRDAIISNAIEIFSRDGYEDSKWADVAKAVGIGSTALYHYFESKVHCLYVILAEALEHHLEEFERVTKASTSFEQALDDAFHAGLRLTDHEMARMRILVSEQGLVAVPRKSEREEAARLLARERLRQLEFAWSTFLVRGMEQHVIPEADPLMLSRALLGLNTSVWHWYRPGGAIPLSQVEDFIVARQLAMVRVESPSA</sequence>
<evidence type="ECO:0000256" key="4">
    <source>
        <dbReference type="PROSITE-ProRule" id="PRU00335"/>
    </source>
</evidence>
<evidence type="ECO:0000313" key="6">
    <source>
        <dbReference type="EMBL" id="GAF49540.1"/>
    </source>
</evidence>
<dbReference type="SUPFAM" id="SSF48498">
    <property type="entry name" value="Tetracyclin repressor-like, C-terminal domain"/>
    <property type="match status" value="1"/>
</dbReference>
<keyword evidence="1" id="KW-0805">Transcription regulation</keyword>
<evidence type="ECO:0000313" key="7">
    <source>
        <dbReference type="Proteomes" id="UP000019491"/>
    </source>
</evidence>
<dbReference type="InterPro" id="IPR009057">
    <property type="entry name" value="Homeodomain-like_sf"/>
</dbReference>
<name>X0RES6_RHOWR</name>
<comment type="caution">
    <text evidence="6">The sequence shown here is derived from an EMBL/GenBank/DDBJ whole genome shotgun (WGS) entry which is preliminary data.</text>
</comment>
<keyword evidence="3" id="KW-0804">Transcription</keyword>
<feature type="DNA-binding region" description="H-T-H motif" evidence="4">
    <location>
        <begin position="43"/>
        <end position="62"/>
    </location>
</feature>
<dbReference type="Pfam" id="PF17932">
    <property type="entry name" value="TetR_C_24"/>
    <property type="match status" value="1"/>
</dbReference>
<dbReference type="Pfam" id="PF00440">
    <property type="entry name" value="TetR_N"/>
    <property type="match status" value="1"/>
</dbReference>
<dbReference type="RefSeq" id="WP_052033670.1">
    <property type="nucleotide sequence ID" value="NZ_BAWF01000093.1"/>
</dbReference>
<dbReference type="GO" id="GO:0003700">
    <property type="term" value="F:DNA-binding transcription factor activity"/>
    <property type="evidence" value="ECO:0007669"/>
    <property type="project" value="TreeGrafter"/>
</dbReference>
<keyword evidence="2 4" id="KW-0238">DNA-binding</keyword>
<dbReference type="PRINTS" id="PR00455">
    <property type="entry name" value="HTHTETR"/>
</dbReference>
<dbReference type="InterPro" id="IPR050109">
    <property type="entry name" value="HTH-type_TetR-like_transc_reg"/>
</dbReference>
<evidence type="ECO:0000256" key="3">
    <source>
        <dbReference type="ARBA" id="ARBA00023163"/>
    </source>
</evidence>
<protein>
    <submittedName>
        <fullName evidence="6">Putative TetR family transcriptional regulator</fullName>
    </submittedName>
</protein>
<dbReference type="InterPro" id="IPR001647">
    <property type="entry name" value="HTH_TetR"/>
</dbReference>
<dbReference type="OrthoDB" id="1669699at2"/>
<evidence type="ECO:0000256" key="1">
    <source>
        <dbReference type="ARBA" id="ARBA00023015"/>
    </source>
</evidence>
<dbReference type="InterPro" id="IPR041490">
    <property type="entry name" value="KstR2_TetR_C"/>
</dbReference>
<dbReference type="SUPFAM" id="SSF46689">
    <property type="entry name" value="Homeodomain-like"/>
    <property type="match status" value="1"/>
</dbReference>
<dbReference type="Proteomes" id="UP000019491">
    <property type="component" value="Unassembled WGS sequence"/>
</dbReference>
<keyword evidence="7" id="KW-1185">Reference proteome</keyword>
<evidence type="ECO:0000256" key="2">
    <source>
        <dbReference type="ARBA" id="ARBA00023125"/>
    </source>
</evidence>
<dbReference type="InterPro" id="IPR036271">
    <property type="entry name" value="Tet_transcr_reg_TetR-rel_C_sf"/>
</dbReference>
<dbReference type="Gene3D" id="1.10.357.10">
    <property type="entry name" value="Tetracycline Repressor, domain 2"/>
    <property type="match status" value="1"/>
</dbReference>
<dbReference type="PROSITE" id="PS50977">
    <property type="entry name" value="HTH_TETR_2"/>
    <property type="match status" value="1"/>
</dbReference>
<reference evidence="6 7" key="1">
    <citation type="submission" date="2014-02" db="EMBL/GenBank/DDBJ databases">
        <title>Whole genome shotgun sequence of Rhodococcus wratislaviensis NBRC 100605.</title>
        <authorList>
            <person name="Hosoyama A."/>
            <person name="Tsuchikane K."/>
            <person name="Yoshida I."/>
            <person name="Ohji S."/>
            <person name="Ichikawa N."/>
            <person name="Yamazoe A."/>
            <person name="Fujita N."/>
        </authorList>
    </citation>
    <scope>NUCLEOTIDE SEQUENCE [LARGE SCALE GENOMIC DNA]</scope>
    <source>
        <strain evidence="6 7">NBRC 100605</strain>
    </source>
</reference>
<feature type="domain" description="HTH tetR-type" evidence="5">
    <location>
        <begin position="20"/>
        <end position="80"/>
    </location>
</feature>
<dbReference type="EMBL" id="BAWF01000093">
    <property type="protein sequence ID" value="GAF49540.1"/>
    <property type="molecule type" value="Genomic_DNA"/>
</dbReference>
<dbReference type="Gene3D" id="1.10.10.60">
    <property type="entry name" value="Homeodomain-like"/>
    <property type="match status" value="1"/>
</dbReference>
<proteinExistence type="predicted"/>
<dbReference type="PANTHER" id="PTHR30055">
    <property type="entry name" value="HTH-TYPE TRANSCRIPTIONAL REGULATOR RUTR"/>
    <property type="match status" value="1"/>
</dbReference>
<dbReference type="AlphaFoldDB" id="X0RES6"/>
<dbReference type="GO" id="GO:0000976">
    <property type="term" value="F:transcription cis-regulatory region binding"/>
    <property type="evidence" value="ECO:0007669"/>
    <property type="project" value="TreeGrafter"/>
</dbReference>